<dbReference type="AlphaFoldDB" id="A0A515DC27"/>
<dbReference type="PANTHER" id="PTHR43488">
    <property type="entry name" value="GLUTAMATE-PYRUVATE AMINOTRANSFERASE ALAA"/>
    <property type="match status" value="1"/>
</dbReference>
<keyword evidence="5" id="KW-0663">Pyridoxal phosphate</keyword>
<dbReference type="Gene3D" id="3.40.640.10">
    <property type="entry name" value="Type I PLP-dependent aspartate aminotransferase-like (Major domain)"/>
    <property type="match status" value="1"/>
</dbReference>
<keyword evidence="3 8" id="KW-0032">Aminotransferase</keyword>
<dbReference type="OrthoDB" id="9803354at2"/>
<dbReference type="PANTHER" id="PTHR43488:SF2">
    <property type="entry name" value="GLUTAMATE-PYRUVATE AMINOTRANSFERASE ALAA"/>
    <property type="match status" value="1"/>
</dbReference>
<evidence type="ECO:0000256" key="4">
    <source>
        <dbReference type="ARBA" id="ARBA00022679"/>
    </source>
</evidence>
<evidence type="ECO:0000256" key="3">
    <source>
        <dbReference type="ARBA" id="ARBA00022576"/>
    </source>
</evidence>
<dbReference type="InterPro" id="IPR015421">
    <property type="entry name" value="PyrdxlP-dep_Trfase_major"/>
</dbReference>
<evidence type="ECO:0000256" key="2">
    <source>
        <dbReference type="ARBA" id="ARBA00007441"/>
    </source>
</evidence>
<gene>
    <name evidence="8" type="ORF">EUB48_12310</name>
</gene>
<dbReference type="InterPro" id="IPR004839">
    <property type="entry name" value="Aminotransferase_I/II_large"/>
</dbReference>
<keyword evidence="4 8" id="KW-0808">Transferase</keyword>
<dbReference type="SUPFAM" id="SSF53383">
    <property type="entry name" value="PLP-dependent transferases"/>
    <property type="match status" value="1"/>
</dbReference>
<organism evidence="8 9">
    <name type="scientific">Rhodoferax sediminis</name>
    <dbReference type="NCBI Taxonomy" id="2509614"/>
    <lineage>
        <taxon>Bacteria</taxon>
        <taxon>Pseudomonadati</taxon>
        <taxon>Pseudomonadota</taxon>
        <taxon>Betaproteobacteria</taxon>
        <taxon>Burkholderiales</taxon>
        <taxon>Comamonadaceae</taxon>
        <taxon>Rhodoferax</taxon>
    </lineage>
</organism>
<dbReference type="GO" id="GO:0030170">
    <property type="term" value="F:pyridoxal phosphate binding"/>
    <property type="evidence" value="ECO:0007669"/>
    <property type="project" value="InterPro"/>
</dbReference>
<comment type="similarity">
    <text evidence="2">Belongs to the class-I pyridoxal-phosphate-dependent aminotransferase family.</text>
</comment>
<proteinExistence type="inferred from homology"/>
<dbReference type="EC" id="2.6.1.2" evidence="6"/>
<dbReference type="InterPro" id="IPR051926">
    <property type="entry name" value="Ala_Aminotransferase"/>
</dbReference>
<evidence type="ECO:0000256" key="6">
    <source>
        <dbReference type="ARBA" id="ARBA00026106"/>
    </source>
</evidence>
<dbReference type="Gene3D" id="3.90.1150.10">
    <property type="entry name" value="Aspartate Aminotransferase, domain 1"/>
    <property type="match status" value="1"/>
</dbReference>
<name>A0A515DC27_9BURK</name>
<dbReference type="Proteomes" id="UP000316798">
    <property type="component" value="Chromosome"/>
</dbReference>
<keyword evidence="9" id="KW-1185">Reference proteome</keyword>
<dbReference type="KEGG" id="rhf:EUB48_12310"/>
<accession>A0A515DC27</accession>
<dbReference type="GO" id="GO:0004021">
    <property type="term" value="F:L-alanine:2-oxoglutarate aminotransferase activity"/>
    <property type="evidence" value="ECO:0007669"/>
    <property type="project" value="UniProtKB-EC"/>
</dbReference>
<dbReference type="InterPro" id="IPR015422">
    <property type="entry name" value="PyrdxlP-dep_Trfase_small"/>
</dbReference>
<comment type="cofactor">
    <cofactor evidence="1">
        <name>pyridoxal 5'-phosphate</name>
        <dbReference type="ChEBI" id="CHEBI:597326"/>
    </cofactor>
</comment>
<dbReference type="EMBL" id="CP035503">
    <property type="protein sequence ID" value="QDL37971.1"/>
    <property type="molecule type" value="Genomic_DNA"/>
</dbReference>
<reference evidence="8 9" key="1">
    <citation type="submission" date="2019-01" db="EMBL/GenBank/DDBJ databases">
        <title>Genomic insights into a novel species Rhodoferax sp.</title>
        <authorList>
            <person name="Jin L."/>
        </authorList>
    </citation>
    <scope>NUCLEOTIDE SEQUENCE [LARGE SCALE GENOMIC DNA]</scope>
    <source>
        <strain evidence="8 9">CHu59-6-5</strain>
    </source>
</reference>
<evidence type="ECO:0000313" key="9">
    <source>
        <dbReference type="Proteomes" id="UP000316798"/>
    </source>
</evidence>
<evidence type="ECO:0000256" key="5">
    <source>
        <dbReference type="ARBA" id="ARBA00022898"/>
    </source>
</evidence>
<dbReference type="RefSeq" id="WP_142819395.1">
    <property type="nucleotide sequence ID" value="NZ_CP035503.1"/>
</dbReference>
<sequence>MKTIQKSAKLANVCYDIRGPIMDRARQMEEEGQKLIKLNIGNLALFGFDSPEEIQQDMIRNLPASAGYSDSKGIFAARKAVMHETQKQGVKGVTLDDIYLGNGASELIVMATNALLNDGDELLLPAPDYPLWTAAASLSGGTPVHYLCDEANGWMPDLGDIRARITPRTKGIVIINPNNPTGALYSDELLRGIVDIARTHGLVIFADEVYDKVLYDGVRHTAIASLSDDVLTLTFNSLSKSYRSCGYRAGWLVVSGDKRSAGDYIEGLNMLSNMRLCSNVPGQWAIQTALGGYQSINDLVGEGGRLRRQRDLAYELITAIPGVSCVKPSAALYMFPRLDPKVYPIADDRQFFLELLQETRVMLVQGTGFNWATPDHFRIVFLPHEDDLREAVGRIAKFLESYRKRSAKPILSVA</sequence>
<dbReference type="CDD" id="cd00609">
    <property type="entry name" value="AAT_like"/>
    <property type="match status" value="1"/>
</dbReference>
<evidence type="ECO:0000256" key="1">
    <source>
        <dbReference type="ARBA" id="ARBA00001933"/>
    </source>
</evidence>
<evidence type="ECO:0000259" key="7">
    <source>
        <dbReference type="Pfam" id="PF00155"/>
    </source>
</evidence>
<protein>
    <recommendedName>
        <fullName evidence="6">alanine transaminase</fullName>
        <ecNumber evidence="6">2.6.1.2</ecNumber>
    </recommendedName>
</protein>
<evidence type="ECO:0000313" key="8">
    <source>
        <dbReference type="EMBL" id="QDL37971.1"/>
    </source>
</evidence>
<dbReference type="Pfam" id="PF00155">
    <property type="entry name" value="Aminotran_1_2"/>
    <property type="match status" value="1"/>
</dbReference>
<feature type="domain" description="Aminotransferase class I/classII large" evidence="7">
    <location>
        <begin position="34"/>
        <end position="395"/>
    </location>
</feature>
<dbReference type="InterPro" id="IPR015424">
    <property type="entry name" value="PyrdxlP-dep_Trfase"/>
</dbReference>